<dbReference type="Proteomes" id="UP000294919">
    <property type="component" value="Unassembled WGS sequence"/>
</dbReference>
<dbReference type="EMBL" id="SLWV01000043">
    <property type="protein sequence ID" value="TCO68522.1"/>
    <property type="molecule type" value="Genomic_DNA"/>
</dbReference>
<evidence type="ECO:0000256" key="3">
    <source>
        <dbReference type="ARBA" id="ARBA00022793"/>
    </source>
</evidence>
<dbReference type="Pfam" id="PF00215">
    <property type="entry name" value="OMPdecase"/>
    <property type="match status" value="1"/>
</dbReference>
<dbReference type="FunFam" id="3.20.20.70:FF:000246">
    <property type="entry name" value="Orotidine 5'-phosphate decarboxylase"/>
    <property type="match status" value="1"/>
</dbReference>
<name>A0A4R2K8U2_9FIRM</name>
<dbReference type="InterPro" id="IPR013785">
    <property type="entry name" value="Aldolase_TIM"/>
</dbReference>
<comment type="similarity">
    <text evidence="2 7">Belongs to the OMP decarboxylase family. Type 2 subfamily.</text>
</comment>
<dbReference type="SUPFAM" id="SSF51366">
    <property type="entry name" value="Ribulose-phoshate binding barrel"/>
    <property type="match status" value="1"/>
</dbReference>
<evidence type="ECO:0000256" key="6">
    <source>
        <dbReference type="ARBA" id="ARBA00049157"/>
    </source>
</evidence>
<dbReference type="GO" id="GO:0006207">
    <property type="term" value="P:'de novo' pyrimidine nucleobase biosynthetic process"/>
    <property type="evidence" value="ECO:0007669"/>
    <property type="project" value="InterPro"/>
</dbReference>
<dbReference type="UniPathway" id="UPA00070">
    <property type="reaction ID" value="UER00120"/>
</dbReference>
<dbReference type="AlphaFoldDB" id="A0A4R2K8U2"/>
<evidence type="ECO:0000256" key="5">
    <source>
        <dbReference type="ARBA" id="ARBA00023239"/>
    </source>
</evidence>
<dbReference type="OrthoDB" id="9808470at2"/>
<evidence type="ECO:0000256" key="4">
    <source>
        <dbReference type="ARBA" id="ARBA00022975"/>
    </source>
</evidence>
<dbReference type="Gene3D" id="3.20.20.70">
    <property type="entry name" value="Aldolase class I"/>
    <property type="match status" value="1"/>
</dbReference>
<dbReference type="RefSeq" id="WP_132248180.1">
    <property type="nucleotide sequence ID" value="NZ_SLWV01000043.1"/>
</dbReference>
<dbReference type="GO" id="GO:0044205">
    <property type="term" value="P:'de novo' UMP biosynthetic process"/>
    <property type="evidence" value="ECO:0007669"/>
    <property type="project" value="UniProtKB-UniRule"/>
</dbReference>
<comment type="pathway">
    <text evidence="1 7">Pyrimidine metabolism; UMP biosynthesis via de novo pathway; UMP from orotate: step 2/2.</text>
</comment>
<dbReference type="EC" id="4.1.1.23" evidence="7"/>
<evidence type="ECO:0000313" key="9">
    <source>
        <dbReference type="EMBL" id="TCO68522.1"/>
    </source>
</evidence>
<gene>
    <name evidence="7" type="primary">pyrF</name>
    <name evidence="9" type="ORF">EV214_14314</name>
</gene>
<dbReference type="SMART" id="SM00934">
    <property type="entry name" value="OMPdecase"/>
    <property type="match status" value="1"/>
</dbReference>
<dbReference type="PANTHER" id="PTHR43375:SF1">
    <property type="entry name" value="OROTIDINE 5'-PHOSPHATE DECARBOXYLASE"/>
    <property type="match status" value="1"/>
</dbReference>
<dbReference type="CDD" id="cd04725">
    <property type="entry name" value="OMP_decarboxylase_like"/>
    <property type="match status" value="1"/>
</dbReference>
<proteinExistence type="inferred from homology"/>
<evidence type="ECO:0000256" key="2">
    <source>
        <dbReference type="ARBA" id="ARBA00008847"/>
    </source>
</evidence>
<feature type="active site" description="Proton donor" evidence="7">
    <location>
        <position position="106"/>
    </location>
</feature>
<feature type="domain" description="Orotidine 5'-phosphate decarboxylase" evidence="8">
    <location>
        <begin position="16"/>
        <end position="284"/>
    </location>
</feature>
<dbReference type="HAMAP" id="MF_01215">
    <property type="entry name" value="OMPdecase_type2"/>
    <property type="match status" value="1"/>
</dbReference>
<dbReference type="NCBIfam" id="TIGR02127">
    <property type="entry name" value="pyrF_sub2"/>
    <property type="match status" value="1"/>
</dbReference>
<reference evidence="9 10" key="1">
    <citation type="submission" date="2019-03" db="EMBL/GenBank/DDBJ databases">
        <title>Genomic Encyclopedia of Type Strains, Phase IV (KMG-IV): sequencing the most valuable type-strain genomes for metagenomic binning, comparative biology and taxonomic classification.</title>
        <authorList>
            <person name="Goeker M."/>
        </authorList>
    </citation>
    <scope>NUCLEOTIDE SEQUENCE [LARGE SCALE GENOMIC DNA]</scope>
    <source>
        <strain evidence="9 10">DSM 102940</strain>
    </source>
</reference>
<comment type="catalytic activity">
    <reaction evidence="6 7">
        <text>orotidine 5'-phosphate + H(+) = UMP + CO2</text>
        <dbReference type="Rhea" id="RHEA:11596"/>
        <dbReference type="ChEBI" id="CHEBI:15378"/>
        <dbReference type="ChEBI" id="CHEBI:16526"/>
        <dbReference type="ChEBI" id="CHEBI:57538"/>
        <dbReference type="ChEBI" id="CHEBI:57865"/>
        <dbReference type="EC" id="4.1.1.23"/>
    </reaction>
</comment>
<keyword evidence="10" id="KW-1185">Reference proteome</keyword>
<organism evidence="9 10">
    <name type="scientific">Marinisporobacter balticus</name>
    <dbReference type="NCBI Taxonomy" id="2018667"/>
    <lineage>
        <taxon>Bacteria</taxon>
        <taxon>Bacillati</taxon>
        <taxon>Bacillota</taxon>
        <taxon>Clostridia</taxon>
        <taxon>Peptostreptococcales</taxon>
        <taxon>Thermotaleaceae</taxon>
        <taxon>Marinisporobacter</taxon>
    </lineage>
</organism>
<keyword evidence="5 7" id="KW-0456">Lyase</keyword>
<evidence type="ECO:0000313" key="10">
    <source>
        <dbReference type="Proteomes" id="UP000294919"/>
    </source>
</evidence>
<accession>A0A4R2K8U2</accession>
<evidence type="ECO:0000256" key="7">
    <source>
        <dbReference type="HAMAP-Rule" id="MF_01215"/>
    </source>
</evidence>
<keyword evidence="3 7" id="KW-0210">Decarboxylase</keyword>
<evidence type="ECO:0000256" key="1">
    <source>
        <dbReference type="ARBA" id="ARBA00004861"/>
    </source>
</evidence>
<sequence length="314" mass="34579">MFIDALVKEIKNKKCNIVVGLDPRIGSIPEGVKNKYFKECGHTIKAAAEAILEFNKEIIDNVYDFVPAVKPQIAFYEQYGVEGLRAYMKTCKYAKEKGMLVIGDIKRGDIGSTSVAYSNAHLGNIDIEGTIHETFAVDAITVNPYMGGDTLEEFMKDIKEKEKGMFVLVKTSNKGSGQLQDLEVNGKKIYEVVAGLVNDLSQQSIGKCGYASVGAVVGATYPEQSRTLRKLMKESYFLVPGYGAQGATVEDIVDCFNEDGLGAIINSSRGIIFAYQKSEKGYTAEKYGQAARQEALEMRDAINKGLETVEKCYW</sequence>
<evidence type="ECO:0000259" key="8">
    <source>
        <dbReference type="SMART" id="SM00934"/>
    </source>
</evidence>
<dbReference type="InterPro" id="IPR001754">
    <property type="entry name" value="OMPdeCOase_dom"/>
</dbReference>
<comment type="caution">
    <text evidence="9">The sequence shown here is derived from an EMBL/GenBank/DDBJ whole genome shotgun (WGS) entry which is preliminary data.</text>
</comment>
<dbReference type="InterPro" id="IPR011995">
    <property type="entry name" value="OMPdecase_type-2"/>
</dbReference>
<keyword evidence="4 7" id="KW-0665">Pyrimidine biosynthesis</keyword>
<dbReference type="GO" id="GO:0004590">
    <property type="term" value="F:orotidine-5'-phosphate decarboxylase activity"/>
    <property type="evidence" value="ECO:0007669"/>
    <property type="project" value="UniProtKB-UniRule"/>
</dbReference>
<dbReference type="PANTHER" id="PTHR43375">
    <property type="entry name" value="OROTIDINE 5'-PHOSPHATE DECARBOXYLASE"/>
    <property type="match status" value="1"/>
</dbReference>
<protein>
    <recommendedName>
        <fullName evidence="7">Orotidine 5'-phosphate decarboxylase</fullName>
        <ecNumber evidence="7">4.1.1.23</ecNumber>
    </recommendedName>
    <alternativeName>
        <fullName evidence="7">OMP decarboxylase</fullName>
        <shortName evidence="7">OMPDCase</shortName>
        <shortName evidence="7">OMPdecase</shortName>
    </alternativeName>
</protein>
<dbReference type="InterPro" id="IPR011060">
    <property type="entry name" value="RibuloseP-bd_barrel"/>
</dbReference>